<dbReference type="Gene3D" id="3.20.20.70">
    <property type="entry name" value="Aldolase class I"/>
    <property type="match status" value="1"/>
</dbReference>
<dbReference type="InterPro" id="IPR002252">
    <property type="entry name" value="Glyco_hydro_36"/>
</dbReference>
<dbReference type="CDD" id="cd14791">
    <property type="entry name" value="GH36"/>
    <property type="match status" value="1"/>
</dbReference>
<dbReference type="Proteomes" id="UP000282460">
    <property type="component" value="Unassembled WGS sequence"/>
</dbReference>
<dbReference type="EMBL" id="RCWJ01000001">
    <property type="protein sequence ID" value="RLQ85809.1"/>
    <property type="molecule type" value="Genomic_DNA"/>
</dbReference>
<dbReference type="SUPFAM" id="SSF51445">
    <property type="entry name" value="(Trans)glycosidases"/>
    <property type="match status" value="1"/>
</dbReference>
<evidence type="ECO:0000313" key="4">
    <source>
        <dbReference type="Proteomes" id="UP000282460"/>
    </source>
</evidence>
<evidence type="ECO:0000256" key="1">
    <source>
        <dbReference type="ARBA" id="ARBA00022801"/>
    </source>
</evidence>
<keyword evidence="4" id="KW-1185">Reference proteome</keyword>
<protein>
    <submittedName>
        <fullName evidence="3">Alpha-galactosidase</fullName>
    </submittedName>
</protein>
<dbReference type="GO" id="GO:0016052">
    <property type="term" value="P:carbohydrate catabolic process"/>
    <property type="evidence" value="ECO:0007669"/>
    <property type="project" value="InterPro"/>
</dbReference>
<organism evidence="3 4">
    <name type="scientific">Mycetocola zhadangensis</name>
    <dbReference type="NCBI Taxonomy" id="1164595"/>
    <lineage>
        <taxon>Bacteria</taxon>
        <taxon>Bacillati</taxon>
        <taxon>Actinomycetota</taxon>
        <taxon>Actinomycetes</taxon>
        <taxon>Micrococcales</taxon>
        <taxon>Microbacteriaceae</taxon>
        <taxon>Mycetocola</taxon>
    </lineage>
</organism>
<dbReference type="RefSeq" id="WP_121658173.1">
    <property type="nucleotide sequence ID" value="NZ_BMEK01000001.1"/>
</dbReference>
<comment type="caution">
    <text evidence="3">The sequence shown here is derived from an EMBL/GenBank/DDBJ whole genome shotgun (WGS) entry which is preliminary data.</text>
</comment>
<dbReference type="InterPro" id="IPR017853">
    <property type="entry name" value="GH"/>
</dbReference>
<dbReference type="InterPro" id="IPR050985">
    <property type="entry name" value="Alpha-glycosidase_related"/>
</dbReference>
<name>A0A3L7J5S0_9MICO</name>
<dbReference type="GO" id="GO:0004557">
    <property type="term" value="F:alpha-galactosidase activity"/>
    <property type="evidence" value="ECO:0007669"/>
    <property type="project" value="InterPro"/>
</dbReference>
<dbReference type="Pfam" id="PF02065">
    <property type="entry name" value="Melibiase"/>
    <property type="match status" value="1"/>
</dbReference>
<gene>
    <name evidence="3" type="ORF">D9V28_02825</name>
</gene>
<dbReference type="InterPro" id="IPR013785">
    <property type="entry name" value="Aldolase_TIM"/>
</dbReference>
<dbReference type="OrthoDB" id="9758822at2"/>
<dbReference type="PANTHER" id="PTHR43053">
    <property type="entry name" value="GLYCOSIDASE FAMILY 31"/>
    <property type="match status" value="1"/>
</dbReference>
<evidence type="ECO:0000313" key="3">
    <source>
        <dbReference type="EMBL" id="RLQ85809.1"/>
    </source>
</evidence>
<proteinExistence type="predicted"/>
<keyword evidence="2" id="KW-0326">Glycosidase</keyword>
<evidence type="ECO:0000256" key="2">
    <source>
        <dbReference type="ARBA" id="ARBA00023295"/>
    </source>
</evidence>
<keyword evidence="1" id="KW-0378">Hydrolase</keyword>
<sequence>MNIIDEIPVAAAAAVYTEGWQSWSPTTWYRQSDALQRPAEGWQHLMRFRPGTTLLEQGVQGEGLLVVDPGDGAAARVYGTLDASVDVPSIRAVWRGDRVIVETDKPVEQWTVPDASPAKVENPHPALTSFGDRFGRANGARIETSAPQVWCTWYRYFEDVTAADVLENLQAIDDRRLPVDVVQIDDGWSLGTGEWTKPSPRFGSLADSVATIRDSGRRAGVWLAPFSVGSHSDLAQRHPNWLTGPAGYNWGDDLVGLDLTHPDVRTYLTEVFSGLRDLGVDYLKLDFLYSGAVPARRYKEDVTAIAAYRSGLALVREIMGEDAYLLGCGAPMLPSVGLVDAMRVSPDTFHEGGEDGSQGLRGRMSLEARAWQHGRLWTTDPDCLVARPSFALRDEWADIVLAAPGLRGFSDRISELDDHGLDLVRQLLKEPTR</sequence>
<reference evidence="3 4" key="1">
    <citation type="submission" date="2018-10" db="EMBL/GenBank/DDBJ databases">
        <authorList>
            <person name="Li J."/>
        </authorList>
    </citation>
    <scope>NUCLEOTIDE SEQUENCE [LARGE SCALE GENOMIC DNA]</scope>
    <source>
        <strain evidence="3 4">ZD1-4</strain>
    </source>
</reference>
<dbReference type="PANTHER" id="PTHR43053:SF3">
    <property type="entry name" value="ALPHA-GALACTOSIDASE C-RELATED"/>
    <property type="match status" value="1"/>
</dbReference>
<accession>A0A3L7J5S0</accession>
<dbReference type="AlphaFoldDB" id="A0A3L7J5S0"/>